<sequence length="144" mass="16306">MSYQIQTGSLELASQVDALVPEFSPDKSPTQLAARIGSKPYRVFLALHKNEAVGFLVAYQESTDTFYNWLTGVAPEHRQQGLAGRLIQSFEQWAIEQGGNYATVKSHNRFPSMLRLLIGKGYKVTRYEELGNIDDSKIHFQKRL</sequence>
<organism evidence="2 3">
    <name type="scientific">Paraferrimonas sedimenticola</name>
    <dbReference type="NCBI Taxonomy" id="375674"/>
    <lineage>
        <taxon>Bacteria</taxon>
        <taxon>Pseudomonadati</taxon>
        <taxon>Pseudomonadota</taxon>
        <taxon>Gammaproteobacteria</taxon>
        <taxon>Alteromonadales</taxon>
        <taxon>Ferrimonadaceae</taxon>
        <taxon>Paraferrimonas</taxon>
    </lineage>
</organism>
<evidence type="ECO:0000313" key="2">
    <source>
        <dbReference type="EMBL" id="GLP96153.1"/>
    </source>
</evidence>
<dbReference type="EMBL" id="BSNC01000004">
    <property type="protein sequence ID" value="GLP96153.1"/>
    <property type="molecule type" value="Genomic_DNA"/>
</dbReference>
<feature type="domain" description="N-acetyltransferase" evidence="1">
    <location>
        <begin position="3"/>
        <end position="144"/>
    </location>
</feature>
<proteinExistence type="predicted"/>
<reference evidence="2" key="1">
    <citation type="journal article" date="2014" name="Int. J. Syst. Evol. Microbiol.">
        <title>Complete genome sequence of Corynebacterium casei LMG S-19264T (=DSM 44701T), isolated from a smear-ripened cheese.</title>
        <authorList>
            <consortium name="US DOE Joint Genome Institute (JGI-PGF)"/>
            <person name="Walter F."/>
            <person name="Albersmeier A."/>
            <person name="Kalinowski J."/>
            <person name="Ruckert C."/>
        </authorList>
    </citation>
    <scope>NUCLEOTIDE SEQUENCE</scope>
    <source>
        <strain evidence="2">NBRC 101628</strain>
    </source>
</reference>
<dbReference type="AlphaFoldDB" id="A0AA37RW63"/>
<keyword evidence="3" id="KW-1185">Reference proteome</keyword>
<dbReference type="SUPFAM" id="SSF55729">
    <property type="entry name" value="Acyl-CoA N-acyltransferases (Nat)"/>
    <property type="match status" value="1"/>
</dbReference>
<dbReference type="InterPro" id="IPR000182">
    <property type="entry name" value="GNAT_dom"/>
</dbReference>
<gene>
    <name evidence="2" type="ORF">GCM10007895_14590</name>
</gene>
<evidence type="ECO:0000259" key="1">
    <source>
        <dbReference type="PROSITE" id="PS51186"/>
    </source>
</evidence>
<dbReference type="Proteomes" id="UP001161422">
    <property type="component" value="Unassembled WGS sequence"/>
</dbReference>
<accession>A0AA37RW63</accession>
<reference evidence="2" key="2">
    <citation type="submission" date="2023-01" db="EMBL/GenBank/DDBJ databases">
        <title>Draft genome sequence of Paraferrimonas sedimenticola strain NBRC 101628.</title>
        <authorList>
            <person name="Sun Q."/>
            <person name="Mori K."/>
        </authorList>
    </citation>
    <scope>NUCLEOTIDE SEQUENCE</scope>
    <source>
        <strain evidence="2">NBRC 101628</strain>
    </source>
</reference>
<comment type="caution">
    <text evidence="2">The sequence shown here is derived from an EMBL/GenBank/DDBJ whole genome shotgun (WGS) entry which is preliminary data.</text>
</comment>
<name>A0AA37RW63_9GAMM</name>
<dbReference type="CDD" id="cd04301">
    <property type="entry name" value="NAT_SF"/>
    <property type="match status" value="1"/>
</dbReference>
<dbReference type="Pfam" id="PF00583">
    <property type="entry name" value="Acetyltransf_1"/>
    <property type="match status" value="1"/>
</dbReference>
<evidence type="ECO:0000313" key="3">
    <source>
        <dbReference type="Proteomes" id="UP001161422"/>
    </source>
</evidence>
<protein>
    <submittedName>
        <fullName evidence="2">N-acetyltransferase</fullName>
    </submittedName>
</protein>
<dbReference type="PROSITE" id="PS51186">
    <property type="entry name" value="GNAT"/>
    <property type="match status" value="1"/>
</dbReference>
<dbReference type="InterPro" id="IPR016181">
    <property type="entry name" value="Acyl_CoA_acyltransferase"/>
</dbReference>
<dbReference type="RefSeq" id="WP_169902885.1">
    <property type="nucleotide sequence ID" value="NZ_BSNC01000004.1"/>
</dbReference>
<dbReference type="GO" id="GO:0016747">
    <property type="term" value="F:acyltransferase activity, transferring groups other than amino-acyl groups"/>
    <property type="evidence" value="ECO:0007669"/>
    <property type="project" value="InterPro"/>
</dbReference>
<dbReference type="Gene3D" id="3.40.630.30">
    <property type="match status" value="1"/>
</dbReference>